<dbReference type="GO" id="GO:0004497">
    <property type="term" value="F:monooxygenase activity"/>
    <property type="evidence" value="ECO:0007669"/>
    <property type="project" value="UniProtKB-KW"/>
</dbReference>
<keyword evidence="2" id="KW-0560">Oxidoreductase</keyword>
<dbReference type="InterPro" id="IPR052936">
    <property type="entry name" value="Jasmonate_Hydroxylase-like"/>
</dbReference>
<dbReference type="RefSeq" id="WP_260047161.1">
    <property type="nucleotide sequence ID" value="NZ_JANZXA010000012.1"/>
</dbReference>
<evidence type="ECO:0000313" key="2">
    <source>
        <dbReference type="EMBL" id="MCT2401136.1"/>
    </source>
</evidence>
<proteinExistence type="predicted"/>
<reference evidence="2" key="1">
    <citation type="submission" date="2022-09" db="EMBL/GenBank/DDBJ databases">
        <title>Novosphingobium sp. Nov., a polycyclic aromatic hydrocarbon-degrading bacterium isolated form mangrove sediments in HongKong.</title>
        <authorList>
            <person name="Hu Z."/>
        </authorList>
    </citation>
    <scope>NUCLEOTIDE SEQUENCE</scope>
    <source>
        <strain evidence="2">HK4-1</strain>
    </source>
</reference>
<protein>
    <submittedName>
        <fullName evidence="2">Antibiotic biosynthesis monooxygenase</fullName>
    </submittedName>
</protein>
<feature type="domain" description="ABM" evidence="1">
    <location>
        <begin position="1"/>
        <end position="89"/>
    </location>
</feature>
<dbReference type="EMBL" id="JANZXA010000012">
    <property type="protein sequence ID" value="MCT2401136.1"/>
    <property type="molecule type" value="Genomic_DNA"/>
</dbReference>
<dbReference type="PROSITE" id="PS51725">
    <property type="entry name" value="ABM"/>
    <property type="match status" value="1"/>
</dbReference>
<gene>
    <name evidence="2" type="ORF">NZK81_16430</name>
</gene>
<name>A0ABT2I8M8_9SPHN</name>
<evidence type="ECO:0000259" key="1">
    <source>
        <dbReference type="PROSITE" id="PS51725"/>
    </source>
</evidence>
<dbReference type="Proteomes" id="UP001165583">
    <property type="component" value="Unassembled WGS sequence"/>
</dbReference>
<dbReference type="PANTHER" id="PTHR37811:SF2">
    <property type="entry name" value="ABM DOMAIN-CONTAINING PROTEIN"/>
    <property type="match status" value="1"/>
</dbReference>
<dbReference type="Pfam" id="PF03992">
    <property type="entry name" value="ABM"/>
    <property type="match status" value="1"/>
</dbReference>
<dbReference type="PANTHER" id="PTHR37811">
    <property type="entry name" value="BLL5343 PROTEIN"/>
    <property type="match status" value="1"/>
</dbReference>
<dbReference type="Gene3D" id="3.30.70.100">
    <property type="match status" value="1"/>
</dbReference>
<evidence type="ECO:0000313" key="3">
    <source>
        <dbReference type="Proteomes" id="UP001165583"/>
    </source>
</evidence>
<comment type="caution">
    <text evidence="2">The sequence shown here is derived from an EMBL/GenBank/DDBJ whole genome shotgun (WGS) entry which is preliminary data.</text>
</comment>
<organism evidence="2 3">
    <name type="scientific">Novosphingobium mangrovi</name>
    <name type="common">ex Huang et al. 2023</name>
    <dbReference type="NCBI Taxonomy" id="2976432"/>
    <lineage>
        <taxon>Bacteria</taxon>
        <taxon>Pseudomonadati</taxon>
        <taxon>Pseudomonadota</taxon>
        <taxon>Alphaproteobacteria</taxon>
        <taxon>Sphingomonadales</taxon>
        <taxon>Sphingomonadaceae</taxon>
        <taxon>Novosphingobium</taxon>
    </lineage>
</organism>
<accession>A0ABT2I8M8</accession>
<keyword evidence="2" id="KW-0503">Monooxygenase</keyword>
<dbReference type="SUPFAM" id="SSF54909">
    <property type="entry name" value="Dimeric alpha+beta barrel"/>
    <property type="match status" value="1"/>
</dbReference>
<keyword evidence="3" id="KW-1185">Reference proteome</keyword>
<dbReference type="InterPro" id="IPR007138">
    <property type="entry name" value="ABM_dom"/>
</dbReference>
<sequence>MYMNVFRSRKSADMDVAAYRADAARMGDLARTQPGFVSYKSFTAEDGETVTISEWESREHASAWQRHAEHAAVQALGRAEYYDSYANYSCDEPEVRRFSRGS</sequence>
<dbReference type="InterPro" id="IPR011008">
    <property type="entry name" value="Dimeric_a/b-barrel"/>
</dbReference>